<sequence>MKLKRVDYRLYYYETMISEYALLTEFNPRFISNKVKGIKSQIEAMYFLNVSHSTTSDVFGVVSISYPLDKLVVHIIEEKEKLDTYIRKSNYKLALFKEIVKRYTPSEQKQIIYYIRSGGSTSNYELIERLRRDLYRAIHKRKVMAGTRRL</sequence>
<dbReference type="Proteomes" id="UP000610527">
    <property type="component" value="Unassembled WGS sequence"/>
</dbReference>
<gene>
    <name evidence="1" type="ORF">HUN84_10915</name>
</gene>
<name>A0ABX2LPM9_9STAP</name>
<keyword evidence="2" id="KW-1185">Reference proteome</keyword>
<dbReference type="GeneID" id="74187179"/>
<protein>
    <submittedName>
        <fullName evidence="1">Pathogenicity island protein</fullName>
    </submittedName>
</protein>
<evidence type="ECO:0000313" key="1">
    <source>
        <dbReference type="EMBL" id="NUI83225.1"/>
    </source>
</evidence>
<dbReference type="EMBL" id="JABVEG010000008">
    <property type="protein sequence ID" value="NUI83225.1"/>
    <property type="molecule type" value="Genomic_DNA"/>
</dbReference>
<proteinExistence type="predicted"/>
<organism evidence="1 2">
    <name type="scientific">Staphylococcus borealis</name>
    <dbReference type="NCBI Taxonomy" id="2742203"/>
    <lineage>
        <taxon>Bacteria</taxon>
        <taxon>Bacillati</taxon>
        <taxon>Bacillota</taxon>
        <taxon>Bacilli</taxon>
        <taxon>Bacillales</taxon>
        <taxon>Staphylococcaceae</taxon>
        <taxon>Staphylococcus</taxon>
    </lineage>
</organism>
<reference evidence="1 2" key="1">
    <citation type="submission" date="2020-06" db="EMBL/GenBank/DDBJ databases">
        <title>Staphylococcus borealis sp. nov. -A novel member of the Staphylococcaceae family isolated from skin and blood in humans.</title>
        <authorList>
            <person name="Pain M."/>
            <person name="Wolden R."/>
            <person name="Jaen-Luchoro D."/>
            <person name="Salva-Serra F."/>
            <person name="Iglesias B.P."/>
            <person name="Karlsson R."/>
            <person name="Klingenberg C."/>
            <person name="Cavanagh J.P."/>
        </authorList>
    </citation>
    <scope>NUCLEOTIDE SEQUENCE [LARGE SCALE GENOMIC DNA]</scope>
    <source>
        <strain evidence="1 2">58-22</strain>
    </source>
</reference>
<dbReference type="RefSeq" id="WP_053031070.1">
    <property type="nucleotide sequence ID" value="NZ_CUEE01000011.1"/>
</dbReference>
<comment type="caution">
    <text evidence="1">The sequence shown here is derived from an EMBL/GenBank/DDBJ whole genome shotgun (WGS) entry which is preliminary data.</text>
</comment>
<accession>A0ABX2LPM9</accession>
<evidence type="ECO:0000313" key="2">
    <source>
        <dbReference type="Proteomes" id="UP000610527"/>
    </source>
</evidence>